<dbReference type="PROSITE" id="PS50977">
    <property type="entry name" value="HTH_TETR_2"/>
    <property type="match status" value="1"/>
</dbReference>
<evidence type="ECO:0000256" key="5">
    <source>
        <dbReference type="PROSITE-ProRule" id="PRU00335"/>
    </source>
</evidence>
<keyword evidence="2" id="KW-0805">Transcription regulation</keyword>
<feature type="DNA-binding region" description="H-T-H motif" evidence="5">
    <location>
        <begin position="46"/>
        <end position="65"/>
    </location>
</feature>
<dbReference type="Pfam" id="PF21306">
    <property type="entry name" value="TetR_C_40"/>
    <property type="match status" value="1"/>
</dbReference>
<evidence type="ECO:0000313" key="7">
    <source>
        <dbReference type="EMBL" id="MBE7366229.1"/>
    </source>
</evidence>
<dbReference type="PANTHER" id="PTHR30055">
    <property type="entry name" value="HTH-TYPE TRANSCRIPTIONAL REGULATOR RUTR"/>
    <property type="match status" value="1"/>
</dbReference>
<keyword evidence="3 5" id="KW-0238">DNA-binding</keyword>
<dbReference type="PRINTS" id="PR00455">
    <property type="entry name" value="HTHTETR"/>
</dbReference>
<accession>A0ABR9RZG0</accession>
<name>A0ABR9RZG0_9BURK</name>
<protein>
    <submittedName>
        <fullName evidence="7">TetR/AcrR family transcriptional regulator</fullName>
    </submittedName>
</protein>
<dbReference type="Gene3D" id="1.10.357.10">
    <property type="entry name" value="Tetracycline Repressor, domain 2"/>
    <property type="match status" value="1"/>
</dbReference>
<dbReference type="SUPFAM" id="SSF46689">
    <property type="entry name" value="Homeodomain-like"/>
    <property type="match status" value="1"/>
</dbReference>
<dbReference type="EMBL" id="JADDIV010000001">
    <property type="protein sequence ID" value="MBE7366229.1"/>
    <property type="molecule type" value="Genomic_DNA"/>
</dbReference>
<proteinExistence type="predicted"/>
<dbReference type="PROSITE" id="PS01081">
    <property type="entry name" value="HTH_TETR_1"/>
    <property type="match status" value="1"/>
</dbReference>
<dbReference type="InterPro" id="IPR023772">
    <property type="entry name" value="DNA-bd_HTH_TetR-type_CS"/>
</dbReference>
<evidence type="ECO:0000256" key="2">
    <source>
        <dbReference type="ARBA" id="ARBA00023015"/>
    </source>
</evidence>
<evidence type="ECO:0000256" key="1">
    <source>
        <dbReference type="ARBA" id="ARBA00022491"/>
    </source>
</evidence>
<evidence type="ECO:0000256" key="3">
    <source>
        <dbReference type="ARBA" id="ARBA00023125"/>
    </source>
</evidence>
<dbReference type="PANTHER" id="PTHR30055:SF234">
    <property type="entry name" value="HTH-TYPE TRANSCRIPTIONAL REGULATOR BETI"/>
    <property type="match status" value="1"/>
</dbReference>
<evidence type="ECO:0000313" key="8">
    <source>
        <dbReference type="Proteomes" id="UP000806285"/>
    </source>
</evidence>
<keyword evidence="4" id="KW-0804">Transcription</keyword>
<evidence type="ECO:0000259" key="6">
    <source>
        <dbReference type="PROSITE" id="PS50977"/>
    </source>
</evidence>
<dbReference type="InterPro" id="IPR001647">
    <property type="entry name" value="HTH_TetR"/>
</dbReference>
<dbReference type="InterPro" id="IPR049513">
    <property type="entry name" value="TetR_C_40"/>
</dbReference>
<evidence type="ECO:0000256" key="4">
    <source>
        <dbReference type="ARBA" id="ARBA00023163"/>
    </source>
</evidence>
<reference evidence="7 8" key="1">
    <citation type="submission" date="2020-10" db="EMBL/GenBank/DDBJ databases">
        <title>Ramlibacter sp. HM2 16S ribosomal RNA gene Genome sequencing and assembly.</title>
        <authorList>
            <person name="Kang M."/>
        </authorList>
    </citation>
    <scope>NUCLEOTIDE SEQUENCE [LARGE SCALE GENOMIC DNA]</scope>
    <source>
        <strain evidence="7 8">HM2</strain>
    </source>
</reference>
<dbReference type="InterPro" id="IPR050109">
    <property type="entry name" value="HTH-type_TetR-like_transc_reg"/>
</dbReference>
<dbReference type="RefSeq" id="WP_193674858.1">
    <property type="nucleotide sequence ID" value="NZ_JADDIV010000001.1"/>
</dbReference>
<keyword evidence="1" id="KW-0678">Repressor</keyword>
<dbReference type="Pfam" id="PF00440">
    <property type="entry name" value="TetR_N"/>
    <property type="match status" value="1"/>
</dbReference>
<sequence length="219" mass="23200">MPPLPPALAAAFLEGTSGGPKRERTHSQLLHAAVQVICERGLQAATMQQVAQAAGVTTATLYNHFSTKDALVQRLAAVLAETLCRAINDSYAHIADGAERMAIGQRRYVRLAADSPDWTLLLLDVMTASPLVQETIMQYPLADLRLGVKQKKFKVPSEAAALDAINGICTQAMRRVALGAAPAKHDQACAALLLRALGMSAAEAAEVAARPLPPLTMEG</sequence>
<organism evidence="7 8">
    <name type="scientific">Ramlibacter pallidus</name>
    <dbReference type="NCBI Taxonomy" id="2780087"/>
    <lineage>
        <taxon>Bacteria</taxon>
        <taxon>Pseudomonadati</taxon>
        <taxon>Pseudomonadota</taxon>
        <taxon>Betaproteobacteria</taxon>
        <taxon>Burkholderiales</taxon>
        <taxon>Comamonadaceae</taxon>
        <taxon>Ramlibacter</taxon>
    </lineage>
</organism>
<comment type="caution">
    <text evidence="7">The sequence shown here is derived from an EMBL/GenBank/DDBJ whole genome shotgun (WGS) entry which is preliminary data.</text>
</comment>
<feature type="domain" description="HTH tetR-type" evidence="6">
    <location>
        <begin position="23"/>
        <end position="83"/>
    </location>
</feature>
<gene>
    <name evidence="7" type="ORF">IM787_01490</name>
</gene>
<dbReference type="Proteomes" id="UP000806285">
    <property type="component" value="Unassembled WGS sequence"/>
</dbReference>
<keyword evidence="8" id="KW-1185">Reference proteome</keyword>
<dbReference type="InterPro" id="IPR009057">
    <property type="entry name" value="Homeodomain-like_sf"/>
</dbReference>